<organism evidence="1 2">
    <name type="scientific">Falsiroseomonas tokyonensis</name>
    <dbReference type="NCBI Taxonomy" id="430521"/>
    <lineage>
        <taxon>Bacteria</taxon>
        <taxon>Pseudomonadati</taxon>
        <taxon>Pseudomonadota</taxon>
        <taxon>Alphaproteobacteria</taxon>
        <taxon>Acetobacterales</taxon>
        <taxon>Roseomonadaceae</taxon>
        <taxon>Falsiroseomonas</taxon>
    </lineage>
</organism>
<protein>
    <submittedName>
        <fullName evidence="1">DUF1579 domain-containing protein</fullName>
    </submittedName>
</protein>
<accession>A0ABV7BXB2</accession>
<evidence type="ECO:0000313" key="1">
    <source>
        <dbReference type="EMBL" id="MFC3001596.1"/>
    </source>
</evidence>
<dbReference type="InterPro" id="IPR011473">
    <property type="entry name" value="DUF1579"/>
</dbReference>
<proteinExistence type="predicted"/>
<sequence length="161" mass="17936">MMDVTPTPEHRWLQRLAGDWTSEAQCVMGSEQPPVTMRGRETVRLLGDVWMIGEGTGEMPDGGTGRTVMTLGYDPEKGHFVGSFIGSMMTMMWLYTGKLDAAGRVLTLEAEGPDMSSPGRVALYHDIIEMLDDDTRSLTSRMQDADGQWQQVMSARYRRVG</sequence>
<gene>
    <name evidence="1" type="ORF">ACFOD3_16950</name>
</gene>
<comment type="caution">
    <text evidence="1">The sequence shown here is derived from an EMBL/GenBank/DDBJ whole genome shotgun (WGS) entry which is preliminary data.</text>
</comment>
<reference evidence="2" key="1">
    <citation type="journal article" date="2019" name="Int. J. Syst. Evol. Microbiol.">
        <title>The Global Catalogue of Microorganisms (GCM) 10K type strain sequencing project: providing services to taxonomists for standard genome sequencing and annotation.</title>
        <authorList>
            <consortium name="The Broad Institute Genomics Platform"/>
            <consortium name="The Broad Institute Genome Sequencing Center for Infectious Disease"/>
            <person name="Wu L."/>
            <person name="Ma J."/>
        </authorList>
    </citation>
    <scope>NUCLEOTIDE SEQUENCE [LARGE SCALE GENOMIC DNA]</scope>
    <source>
        <strain evidence="2">CGMCC 1.16855</strain>
    </source>
</reference>
<dbReference type="EMBL" id="JBHRSB010000005">
    <property type="protein sequence ID" value="MFC3001596.1"/>
    <property type="molecule type" value="Genomic_DNA"/>
</dbReference>
<evidence type="ECO:0000313" key="2">
    <source>
        <dbReference type="Proteomes" id="UP001595420"/>
    </source>
</evidence>
<dbReference type="Proteomes" id="UP001595420">
    <property type="component" value="Unassembled WGS sequence"/>
</dbReference>
<keyword evidence="2" id="KW-1185">Reference proteome</keyword>
<dbReference type="RefSeq" id="WP_246602957.1">
    <property type="nucleotide sequence ID" value="NZ_JAFNJS010000005.1"/>
</dbReference>
<dbReference type="Pfam" id="PF07617">
    <property type="entry name" value="DUF1579"/>
    <property type="match status" value="1"/>
</dbReference>
<name>A0ABV7BXB2_9PROT</name>